<comment type="caution">
    <text evidence="2">The sequence shown here is derived from an EMBL/GenBank/DDBJ whole genome shotgun (WGS) entry which is preliminary data.</text>
</comment>
<evidence type="ECO:0000313" key="3">
    <source>
        <dbReference type="Proteomes" id="UP001597036"/>
    </source>
</evidence>
<feature type="domain" description="Antitoxin SocA-like Panacea" evidence="1">
    <location>
        <begin position="27"/>
        <end position="124"/>
    </location>
</feature>
<dbReference type="Pfam" id="PF13274">
    <property type="entry name" value="SocA_Panacea"/>
    <property type="match status" value="1"/>
</dbReference>
<proteinExistence type="predicted"/>
<reference evidence="3" key="1">
    <citation type="journal article" date="2019" name="Int. J. Syst. Evol. Microbiol.">
        <title>The Global Catalogue of Microorganisms (GCM) 10K type strain sequencing project: providing services to taxonomists for standard genome sequencing and annotation.</title>
        <authorList>
            <consortium name="The Broad Institute Genomics Platform"/>
            <consortium name="The Broad Institute Genome Sequencing Center for Infectious Disease"/>
            <person name="Wu L."/>
            <person name="Ma J."/>
        </authorList>
    </citation>
    <scope>NUCLEOTIDE SEQUENCE [LARGE SCALE GENOMIC DNA]</scope>
    <source>
        <strain evidence="3">CCM 8604</strain>
    </source>
</reference>
<keyword evidence="3" id="KW-1185">Reference proteome</keyword>
<dbReference type="Proteomes" id="UP001597036">
    <property type="component" value="Unassembled WGS sequence"/>
</dbReference>
<accession>A0ABW2Y2R9</accession>
<gene>
    <name evidence="2" type="ORF">ACFQY8_02180</name>
</gene>
<dbReference type="EMBL" id="JBHTHQ010000012">
    <property type="protein sequence ID" value="MFD0704559.1"/>
    <property type="molecule type" value="Genomic_DNA"/>
</dbReference>
<evidence type="ECO:0000259" key="1">
    <source>
        <dbReference type="Pfam" id="PF13274"/>
    </source>
</evidence>
<evidence type="ECO:0000313" key="2">
    <source>
        <dbReference type="EMBL" id="MFD0704559.1"/>
    </source>
</evidence>
<protein>
    <submittedName>
        <fullName evidence="2">Panacea domain-containing protein</fullName>
    </submittedName>
</protein>
<name>A0ABW2Y2R9_9BIFI</name>
<sequence length="184" mass="21035">MAKVQDVARYILEKRSDQGHATTTFALQKFLYYSQAWMLVSRSIPLFNDEISAWEHGPVVRSIWNYCRNRRYISPRDIPDGDTDALLPNEEILITRILNLYADIPDACLGDELEKASHLDKPWQDAYCNNNKVITQNVIHDYYASLQADPSIAHGARIPMLADISNVTYISDEDSAFLDNLLAR</sequence>
<dbReference type="RefSeq" id="WP_377938154.1">
    <property type="nucleotide sequence ID" value="NZ_JBHTHQ010000012.1"/>
</dbReference>
<dbReference type="InterPro" id="IPR025272">
    <property type="entry name" value="SocA_Panacea"/>
</dbReference>
<organism evidence="2 3">
    <name type="scientific">Alloscardovia venturai</name>
    <dbReference type="NCBI Taxonomy" id="1769421"/>
    <lineage>
        <taxon>Bacteria</taxon>
        <taxon>Bacillati</taxon>
        <taxon>Actinomycetota</taxon>
        <taxon>Actinomycetes</taxon>
        <taxon>Bifidobacteriales</taxon>
        <taxon>Bifidobacteriaceae</taxon>
        <taxon>Alloscardovia</taxon>
    </lineage>
</organism>